<dbReference type="InterPro" id="IPR001130">
    <property type="entry name" value="TatD-like"/>
</dbReference>
<dbReference type="GO" id="GO:0046872">
    <property type="term" value="F:metal ion binding"/>
    <property type="evidence" value="ECO:0007669"/>
    <property type="project" value="UniProtKB-KW"/>
</dbReference>
<comment type="caution">
    <text evidence="4">The sequence shown here is derived from an EMBL/GenBank/DDBJ whole genome shotgun (WGS) entry which is preliminary data.</text>
</comment>
<evidence type="ECO:0000256" key="1">
    <source>
        <dbReference type="ARBA" id="ARBA00022723"/>
    </source>
</evidence>
<reference evidence="4 5" key="1">
    <citation type="journal article" date="2016" name="Nat. Commun.">
        <title>Thousands of microbial genomes shed light on interconnected biogeochemical processes in an aquifer system.</title>
        <authorList>
            <person name="Anantharaman K."/>
            <person name="Brown C.T."/>
            <person name="Hug L.A."/>
            <person name="Sharon I."/>
            <person name="Castelle C.J."/>
            <person name="Probst A.J."/>
            <person name="Thomas B.C."/>
            <person name="Singh A."/>
            <person name="Wilkins M.J."/>
            <person name="Karaoz U."/>
            <person name="Brodie E.L."/>
            <person name="Williams K.H."/>
            <person name="Hubbard S.S."/>
            <person name="Banfield J.F."/>
        </authorList>
    </citation>
    <scope>NUCLEOTIDE SEQUENCE [LARGE SCALE GENOMIC DNA]</scope>
</reference>
<organism evidence="4 5">
    <name type="scientific">Candidatus Azambacteria bacterium RIFCSPLOWO2_02_FULL_44_14</name>
    <dbReference type="NCBI Taxonomy" id="1797306"/>
    <lineage>
        <taxon>Bacteria</taxon>
        <taxon>Candidatus Azamiibacteriota</taxon>
    </lineage>
</organism>
<dbReference type="PROSITE" id="PS01091">
    <property type="entry name" value="TATD_3"/>
    <property type="match status" value="1"/>
</dbReference>
<dbReference type="Proteomes" id="UP000177197">
    <property type="component" value="Unassembled WGS sequence"/>
</dbReference>
<dbReference type="PANTHER" id="PTHR46124:SF2">
    <property type="entry name" value="D-AMINOACYL-TRNA DEACYLASE"/>
    <property type="match status" value="1"/>
</dbReference>
<accession>A0A1F5CA92</accession>
<feature type="binding site" evidence="3">
    <location>
        <position position="91"/>
    </location>
    <ligand>
        <name>a divalent metal cation</name>
        <dbReference type="ChEBI" id="CHEBI:60240"/>
        <label>1</label>
    </ligand>
</feature>
<dbReference type="GO" id="GO:0004536">
    <property type="term" value="F:DNA nuclease activity"/>
    <property type="evidence" value="ECO:0007669"/>
    <property type="project" value="InterPro"/>
</dbReference>
<dbReference type="EMBL" id="MEYV01000018">
    <property type="protein sequence ID" value="OGD39780.1"/>
    <property type="molecule type" value="Genomic_DNA"/>
</dbReference>
<keyword evidence="2" id="KW-0378">Hydrolase</keyword>
<evidence type="ECO:0008006" key="6">
    <source>
        <dbReference type="Google" id="ProtNLM"/>
    </source>
</evidence>
<name>A0A1F5CA92_9BACT</name>
<feature type="binding site" evidence="3">
    <location>
        <position position="170"/>
    </location>
    <ligand>
        <name>a divalent metal cation</name>
        <dbReference type="ChEBI" id="CHEBI:60240"/>
        <label>2</label>
    </ligand>
</feature>
<gene>
    <name evidence="4" type="ORF">A3I30_02140</name>
</gene>
<sequence>MLFDSHTHLQFPQFDGDREGVISRLLSADIKVINVGTDLEDSKKAIELAKKYLGQMWATVGLHPNDAVGQNFDISKYKKLAENDSVVAIGECGLDYFRTPDDDKNRQKDIFLRQLELVRELSKPLMIHCRPKAEDDAYLDLFEILSARGESVLGGKYRNLNLKNGNGTSHFFAGSKKTAKQFLDLGFYISFAGPITFAKEYEEVVKYVPLDKILIETDAPFAAPAPHRGKRNEPTFVEFVARKIAEIKEVEFEEVARQTAENAKKLFNLDF</sequence>
<dbReference type="PANTHER" id="PTHR46124">
    <property type="entry name" value="D-AMINOACYL-TRNA DEACYLASE"/>
    <property type="match status" value="1"/>
</dbReference>
<evidence type="ECO:0000256" key="2">
    <source>
        <dbReference type="ARBA" id="ARBA00022801"/>
    </source>
</evidence>
<evidence type="ECO:0000313" key="5">
    <source>
        <dbReference type="Proteomes" id="UP000177197"/>
    </source>
</evidence>
<feature type="binding site" evidence="3">
    <location>
        <position position="218"/>
    </location>
    <ligand>
        <name>a divalent metal cation</name>
        <dbReference type="ChEBI" id="CHEBI:60240"/>
        <label>1</label>
    </ligand>
</feature>
<dbReference type="InterPro" id="IPR018228">
    <property type="entry name" value="DNase_TatD-rel_CS"/>
</dbReference>
<keyword evidence="1 3" id="KW-0479">Metal-binding</keyword>
<dbReference type="FunFam" id="3.20.20.140:FF:000005">
    <property type="entry name" value="TatD family hydrolase"/>
    <property type="match status" value="1"/>
</dbReference>
<dbReference type="GO" id="GO:0005829">
    <property type="term" value="C:cytosol"/>
    <property type="evidence" value="ECO:0007669"/>
    <property type="project" value="TreeGrafter"/>
</dbReference>
<feature type="binding site" evidence="3">
    <location>
        <position position="6"/>
    </location>
    <ligand>
        <name>a divalent metal cation</name>
        <dbReference type="ChEBI" id="CHEBI:60240"/>
        <label>1</label>
    </ligand>
</feature>
<dbReference type="Pfam" id="PF01026">
    <property type="entry name" value="TatD_DNase"/>
    <property type="match status" value="1"/>
</dbReference>
<dbReference type="PIRSF" id="PIRSF005902">
    <property type="entry name" value="DNase_TatD"/>
    <property type="match status" value="1"/>
</dbReference>
<dbReference type="Gene3D" id="3.20.20.140">
    <property type="entry name" value="Metal-dependent hydrolases"/>
    <property type="match status" value="1"/>
</dbReference>
<evidence type="ECO:0000313" key="4">
    <source>
        <dbReference type="EMBL" id="OGD39780.1"/>
    </source>
</evidence>
<dbReference type="GO" id="GO:0016788">
    <property type="term" value="F:hydrolase activity, acting on ester bonds"/>
    <property type="evidence" value="ECO:0007669"/>
    <property type="project" value="InterPro"/>
</dbReference>
<protein>
    <recommendedName>
        <fullName evidence="6">Hydrolase TatD</fullName>
    </recommendedName>
</protein>
<proteinExistence type="predicted"/>
<dbReference type="SUPFAM" id="SSF51556">
    <property type="entry name" value="Metallo-dependent hydrolases"/>
    <property type="match status" value="1"/>
</dbReference>
<feature type="binding site" evidence="3">
    <location>
        <position position="128"/>
    </location>
    <ligand>
        <name>a divalent metal cation</name>
        <dbReference type="ChEBI" id="CHEBI:60240"/>
        <label>2</label>
    </ligand>
</feature>
<dbReference type="NCBIfam" id="TIGR00010">
    <property type="entry name" value="YchF/TatD family DNA exonuclease"/>
    <property type="match status" value="1"/>
</dbReference>
<dbReference type="InterPro" id="IPR032466">
    <property type="entry name" value="Metal_Hydrolase"/>
</dbReference>
<dbReference type="InterPro" id="IPR015991">
    <property type="entry name" value="TatD/YcfH-like"/>
</dbReference>
<evidence type="ECO:0000256" key="3">
    <source>
        <dbReference type="PIRSR" id="PIRSR005902-1"/>
    </source>
</evidence>
<dbReference type="CDD" id="cd01310">
    <property type="entry name" value="TatD_DNAse"/>
    <property type="match status" value="1"/>
</dbReference>
<dbReference type="AlphaFoldDB" id="A0A1F5CA92"/>
<feature type="binding site" evidence="3">
    <location>
        <position position="8"/>
    </location>
    <ligand>
        <name>a divalent metal cation</name>
        <dbReference type="ChEBI" id="CHEBI:60240"/>
        <label>1</label>
    </ligand>
</feature>